<protein>
    <recommendedName>
        <fullName evidence="3">Phosphatase</fullName>
    </recommendedName>
</protein>
<evidence type="ECO:0000313" key="2">
    <source>
        <dbReference type="Proteomes" id="UP000247465"/>
    </source>
</evidence>
<dbReference type="Pfam" id="PF05787">
    <property type="entry name" value="PhoX"/>
    <property type="match status" value="2"/>
</dbReference>
<evidence type="ECO:0008006" key="3">
    <source>
        <dbReference type="Google" id="ProtNLM"/>
    </source>
</evidence>
<organism evidence="1 2">
    <name type="scientific">Candidatus Moanibacter tarae</name>
    <dbReference type="NCBI Taxonomy" id="2200854"/>
    <lineage>
        <taxon>Bacteria</taxon>
        <taxon>Pseudomonadati</taxon>
        <taxon>Verrucomicrobiota</taxon>
        <taxon>Opitutia</taxon>
        <taxon>Puniceicoccales</taxon>
        <taxon>Puniceicoccales incertae sedis</taxon>
        <taxon>Candidatus Moanibacter</taxon>
    </lineage>
</organism>
<dbReference type="KEGG" id="mtar:DF168_01561"/>
<proteinExistence type="predicted"/>
<dbReference type="PANTHER" id="PTHR35399:SF4">
    <property type="entry name" value="MEMBRANE PROTEIN"/>
    <property type="match status" value="1"/>
</dbReference>
<name>A0A2Z4ADL8_9BACT</name>
<gene>
    <name evidence="1" type="ORF">DF168_01561</name>
</gene>
<accession>A0A2Z4ADL8</accession>
<evidence type="ECO:0000313" key="1">
    <source>
        <dbReference type="EMBL" id="AWT60353.1"/>
    </source>
</evidence>
<dbReference type="Proteomes" id="UP000247465">
    <property type="component" value="Chromosome"/>
</dbReference>
<dbReference type="EMBL" id="CP029803">
    <property type="protein sequence ID" value="AWT60353.1"/>
    <property type="molecule type" value="Genomic_DNA"/>
</dbReference>
<dbReference type="InterPro" id="IPR008557">
    <property type="entry name" value="PhoX"/>
</dbReference>
<sequence length="469" mass="51582">MTPKLKFSRRDFIRNSTYVTVGFLGLRYFLHSSAKGQSYFNEVLGYGPLLDDPQQIIDLPRGFSYKVLSQTGDFMDDGFRIPGAPDGMAAFSEPSGQTIIVCNHELSQESTNVGPYGPENELFHQIDRSKVYDPGIEGMPALGGTSTILYDCKKGQISSQFLSLAGTVRNCAGGPTPWGSWITCEETTLTAGDSLTKDHGFNFEVPATSNPYLANPVPLVQMGRFKHEAVAVDPNSGIIFQTEDVNDGLIYRFIPNVPEDLARGGHLQALGIKNYSSIDTRNWPTVESPSVPIQKPMEVSWFDLDDVLSPNDDLRYQGYDKGAARFARTEGMWYGNGAIYFASTNGGKNFAGQIWKYTPSPYEGTKKELDQPGQLELYLEPNNNQLLEHCDNLTVAPWGDLIVCEDGLADQYLRGITPEGKIYTLAHNSYAGNSEFCGACFAPNHPTLFVNIQSPGITLAITGPWESLS</sequence>
<dbReference type="PANTHER" id="PTHR35399">
    <property type="entry name" value="SLR8030 PROTEIN"/>
    <property type="match status" value="1"/>
</dbReference>
<reference evidence="1 2" key="1">
    <citation type="submission" date="2018-06" db="EMBL/GenBank/DDBJ databases">
        <title>Draft Genome Sequence of a Novel Marine Bacterium Related to the Verrucomicrobia.</title>
        <authorList>
            <person name="Vosseberg J."/>
            <person name="Martijn J."/>
            <person name="Ettema T.J.G."/>
        </authorList>
    </citation>
    <scope>NUCLEOTIDE SEQUENCE [LARGE SCALE GENOMIC DNA]</scope>
    <source>
        <strain evidence="1">TARA_B100001123</strain>
    </source>
</reference>
<dbReference type="AlphaFoldDB" id="A0A2Z4ADL8"/>